<sequence length="181" mass="19793">MKLTKGFTLIELVVVIVVLAILTVVAAPRFLSINEDADVSVVKGLKGALSSSFGIAYGKLIVDEHDVTNRVILLDPRDPEDAWCKPIAPEVQCSFAYGYPSSRGTIKSVTELGDDWNINQSGGDQKVFKIYLKKDADTTSTEGTYSDFSPLASSCYVEYIVDYTLGLELDDRIRIANKNCG</sequence>
<organism evidence="1 2">
    <name type="scientific">Vibrio cortegadensis</name>
    <dbReference type="NCBI Taxonomy" id="1328770"/>
    <lineage>
        <taxon>Bacteria</taxon>
        <taxon>Pseudomonadati</taxon>
        <taxon>Pseudomonadota</taxon>
        <taxon>Gammaproteobacteria</taxon>
        <taxon>Vibrionales</taxon>
        <taxon>Vibrionaceae</taxon>
        <taxon>Vibrio</taxon>
    </lineage>
</organism>
<dbReference type="Proteomes" id="UP001569153">
    <property type="component" value="Unassembled WGS sequence"/>
</dbReference>
<reference evidence="1 2" key="1">
    <citation type="submission" date="2024-06" db="EMBL/GenBank/DDBJ databases">
        <authorList>
            <person name="Steensen K."/>
            <person name="Seneca J."/>
            <person name="Bartlau N."/>
            <person name="Yu A.X."/>
            <person name="Polz M.F."/>
        </authorList>
    </citation>
    <scope>NUCLEOTIDE SEQUENCE [LARGE SCALE GENOMIC DNA]</scope>
    <source>
        <strain evidence="1 2">FF146</strain>
    </source>
</reference>
<keyword evidence="2" id="KW-1185">Reference proteome</keyword>
<dbReference type="SUPFAM" id="SSF54523">
    <property type="entry name" value="Pili subunits"/>
    <property type="match status" value="1"/>
</dbReference>
<dbReference type="EMBL" id="JBGOOT010000013">
    <property type="protein sequence ID" value="MEZ8196289.1"/>
    <property type="molecule type" value="Genomic_DNA"/>
</dbReference>
<dbReference type="RefSeq" id="WP_371730857.1">
    <property type="nucleotide sequence ID" value="NZ_JBGOOT010000013.1"/>
</dbReference>
<evidence type="ECO:0000313" key="2">
    <source>
        <dbReference type="Proteomes" id="UP001569153"/>
    </source>
</evidence>
<evidence type="ECO:0000313" key="1">
    <source>
        <dbReference type="EMBL" id="MEZ8196289.1"/>
    </source>
</evidence>
<dbReference type="InterPro" id="IPR045584">
    <property type="entry name" value="Pilin-like"/>
</dbReference>
<proteinExistence type="predicted"/>
<dbReference type="NCBIfam" id="TIGR02532">
    <property type="entry name" value="IV_pilin_GFxxxE"/>
    <property type="match status" value="1"/>
</dbReference>
<protein>
    <submittedName>
        <fullName evidence="1">Prepilin-type N-terminal cleavage/methylation domain-containing protein</fullName>
    </submittedName>
</protein>
<comment type="caution">
    <text evidence="1">The sequence shown here is derived from an EMBL/GenBank/DDBJ whole genome shotgun (WGS) entry which is preliminary data.</text>
</comment>
<dbReference type="InterPro" id="IPR012902">
    <property type="entry name" value="N_methyl_site"/>
</dbReference>
<accession>A0ABV4M9T8</accession>
<dbReference type="PROSITE" id="PS00409">
    <property type="entry name" value="PROKAR_NTER_METHYL"/>
    <property type="match status" value="1"/>
</dbReference>
<gene>
    <name evidence="1" type="ORF">ACED38_15545</name>
</gene>
<dbReference type="Gene3D" id="3.30.700.10">
    <property type="entry name" value="Glycoprotein, Type 4 Pilin"/>
    <property type="match status" value="1"/>
</dbReference>
<name>A0ABV4M9T8_9VIBR</name>
<dbReference type="Pfam" id="PF07963">
    <property type="entry name" value="N_methyl"/>
    <property type="match status" value="1"/>
</dbReference>